<dbReference type="InterPro" id="IPR005537">
    <property type="entry name" value="RAMP_III_fam"/>
</dbReference>
<dbReference type="Pfam" id="PF03787">
    <property type="entry name" value="RAMPs"/>
    <property type="match status" value="1"/>
</dbReference>
<evidence type="ECO:0000313" key="3">
    <source>
        <dbReference type="EMBL" id="WML91633.1"/>
    </source>
</evidence>
<keyword evidence="1" id="KW-0051">Antiviral defense</keyword>
<name>A0ABY9MSZ7_9GAMM</name>
<dbReference type="NCBIfam" id="TIGR01894">
    <property type="entry name" value="cas_TM1795_cmr1"/>
    <property type="match status" value="1"/>
</dbReference>
<protein>
    <submittedName>
        <fullName evidence="3">Type III-B CRISPR module RAMP protein Cmr1</fullName>
    </submittedName>
</protein>
<dbReference type="InterPro" id="IPR007522">
    <property type="entry name" value="CRISPR-assoc_prot_TM1795"/>
</dbReference>
<dbReference type="RefSeq" id="WP_308896469.1">
    <property type="nucleotide sequence ID" value="NZ_CP133218.1"/>
</dbReference>
<feature type="domain" description="CRISPR type III-associated protein" evidence="2">
    <location>
        <begin position="15"/>
        <end position="188"/>
    </location>
</feature>
<evidence type="ECO:0000259" key="2">
    <source>
        <dbReference type="Pfam" id="PF03787"/>
    </source>
</evidence>
<keyword evidence="4" id="KW-1185">Reference proteome</keyword>
<evidence type="ECO:0000313" key="4">
    <source>
        <dbReference type="Proteomes" id="UP001236657"/>
    </source>
</evidence>
<dbReference type="EMBL" id="CP133218">
    <property type="protein sequence ID" value="WML91633.1"/>
    <property type="molecule type" value="Genomic_DNA"/>
</dbReference>
<evidence type="ECO:0000256" key="1">
    <source>
        <dbReference type="ARBA" id="ARBA00023118"/>
    </source>
</evidence>
<organism evidence="3 4">
    <name type="scientific">Thiothrix lacustris</name>
    <dbReference type="NCBI Taxonomy" id="525917"/>
    <lineage>
        <taxon>Bacteria</taxon>
        <taxon>Pseudomonadati</taxon>
        <taxon>Pseudomonadota</taxon>
        <taxon>Gammaproteobacteria</taxon>
        <taxon>Thiotrichales</taxon>
        <taxon>Thiotrichaceae</taxon>
        <taxon>Thiothrix</taxon>
    </lineage>
</organism>
<accession>A0ABY9MSZ7</accession>
<proteinExistence type="predicted"/>
<dbReference type="Proteomes" id="UP001236657">
    <property type="component" value="Chromosome"/>
</dbReference>
<reference evidence="3 4" key="1">
    <citation type="submission" date="2023-08" db="EMBL/GenBank/DDBJ databases">
        <title>New molecular markers tilS and rpoB for phylogenetic and monitoring studies of the genus Thiothrix biodiversity.</title>
        <authorList>
            <person name="Ravin N.V."/>
            <person name="Smolyakov D."/>
            <person name="Markov N.D."/>
            <person name="Beletsky A.V."/>
            <person name="Mardanov A.V."/>
            <person name="Rudenko T.S."/>
            <person name="Grabovich M.Y."/>
        </authorList>
    </citation>
    <scope>NUCLEOTIDE SEQUENCE [LARGE SCALE GENOMIC DNA]</scope>
    <source>
        <strain evidence="3 4">MK1</strain>
    </source>
</reference>
<gene>
    <name evidence="3" type="primary">cmr1</name>
    <name evidence="3" type="ORF">RCF98_04660</name>
</gene>
<sequence>MALAFKAPHVIKATYRIVTPMFIGDAEQKASGISPASVKGALRFWWRALNWGRIHQATKGNATEALKQLHDEEGKLFGTSADNGKAARFTLRVISGNLAKTVIGTTHPEFKKQPAARYLGYGLMEAFGSKNKNTEAGQLVRECINENQTFTIQIISNIKIDESLRQALIAFGLLGGLGSRVRHGMGSITLESLQENDKATWVAPKNQENYITTIQQLLKPSSETPFPPFSAFSTVSKIDLLETATTPYNLLADFGKKMLLYRSWGKDGKVLDYPSERRFTDDHDWSKGQMPSNFHPKRVIFGLPHNYGKGDHLSVTPEKHRPPLPRDAYEHDRRASPLFFHVHQIGSQYVGVSLLLPADFLPHGEKINAGGTNVPAKIEWSVLTDFLEGKDKQENMRFQNKKTVIKGRAI</sequence>